<feature type="domain" description="Carbohydrate kinase FGGY N-terminal" evidence="4">
    <location>
        <begin position="25"/>
        <end position="234"/>
    </location>
</feature>
<feature type="domain" description="Carbohydrate kinase FGGY C-terminal" evidence="5">
    <location>
        <begin position="249"/>
        <end position="421"/>
    </location>
</feature>
<dbReference type="CDD" id="cd07783">
    <property type="entry name" value="ASKHA_NBD_FGGY_SePSK_AtXK1-like"/>
    <property type="match status" value="1"/>
</dbReference>
<dbReference type="Pfam" id="PF00370">
    <property type="entry name" value="FGGY_N"/>
    <property type="match status" value="1"/>
</dbReference>
<comment type="similarity">
    <text evidence="1">Belongs to the FGGY kinase family.</text>
</comment>
<dbReference type="InterPro" id="IPR050406">
    <property type="entry name" value="FGGY_Carb_Kinase"/>
</dbReference>
<keyword evidence="3 6" id="KW-0418">Kinase</keyword>
<gene>
    <name evidence="6" type="ORF">Back11_49540</name>
</gene>
<dbReference type="Proteomes" id="UP000275368">
    <property type="component" value="Chromosome"/>
</dbReference>
<accession>A0A3G9JKN7</accession>
<keyword evidence="2" id="KW-0808">Transferase</keyword>
<dbReference type="SUPFAM" id="SSF53067">
    <property type="entry name" value="Actin-like ATPase domain"/>
    <property type="match status" value="2"/>
</dbReference>
<sequence>MAMNDAGEQLAALQQPYTHSHPAGSSQSEGAHEQDPVQWWHILTGLLKQLADQLAGSATLGQIKAISVTSTSGTVIPMDRFNEPLHPALMYNDSRSSVEAIACSEASAQDPTSPSVSFHSSYGLPKILWFMRRYPDAASRIGRWCHAGDYILGKLSGVWGVTDYTNALKTGYDLQEERWPAYITGRLSVPSAWLPEVAAPGTFLGPLPAFVAACTGMPEGTPVMLGMTDGCASQVASGAAAPGDWSTTIGTTLVVKGVTRARVLDPLERLYNHKHPQGFWMPGGASNTGAAWITRDYAGYDLDALDSAVARMIPTPWLSYPLMQTGERFPFLCANARGFDPTEVSAESLYAARMEGVAFMERMSYDMIEQLSGEAPARIFTAGGASRSASWLQIRSDVLQKPIVKMKYADGAVGAAIIAASMSAFGGLIEAAGQLALPEKTVEPGSNSGPYNEKYQRFTAELAVLGYLSQEGRGNL</sequence>
<dbReference type="Gene3D" id="3.30.420.40">
    <property type="match status" value="2"/>
</dbReference>
<evidence type="ECO:0000259" key="4">
    <source>
        <dbReference type="Pfam" id="PF00370"/>
    </source>
</evidence>
<evidence type="ECO:0000256" key="2">
    <source>
        <dbReference type="ARBA" id="ARBA00022679"/>
    </source>
</evidence>
<dbReference type="GO" id="GO:0005975">
    <property type="term" value="P:carbohydrate metabolic process"/>
    <property type="evidence" value="ECO:0007669"/>
    <property type="project" value="InterPro"/>
</dbReference>
<dbReference type="InterPro" id="IPR043129">
    <property type="entry name" value="ATPase_NBD"/>
</dbReference>
<dbReference type="InterPro" id="IPR000577">
    <property type="entry name" value="Carb_kinase_FGGY"/>
</dbReference>
<dbReference type="PIRSF" id="PIRSF000538">
    <property type="entry name" value="GlpK"/>
    <property type="match status" value="1"/>
</dbReference>
<evidence type="ECO:0000313" key="6">
    <source>
        <dbReference type="EMBL" id="BBH23609.1"/>
    </source>
</evidence>
<organism evidence="6 7">
    <name type="scientific">Paenibacillus baekrokdamisoli</name>
    <dbReference type="NCBI Taxonomy" id="1712516"/>
    <lineage>
        <taxon>Bacteria</taxon>
        <taxon>Bacillati</taxon>
        <taxon>Bacillota</taxon>
        <taxon>Bacilli</taxon>
        <taxon>Bacillales</taxon>
        <taxon>Paenibacillaceae</taxon>
        <taxon>Paenibacillus</taxon>
    </lineage>
</organism>
<dbReference type="InterPro" id="IPR018484">
    <property type="entry name" value="FGGY_N"/>
</dbReference>
<evidence type="ECO:0000256" key="1">
    <source>
        <dbReference type="ARBA" id="ARBA00009156"/>
    </source>
</evidence>
<dbReference type="Pfam" id="PF02782">
    <property type="entry name" value="FGGY_C"/>
    <property type="match status" value="1"/>
</dbReference>
<dbReference type="GO" id="GO:0016301">
    <property type="term" value="F:kinase activity"/>
    <property type="evidence" value="ECO:0007669"/>
    <property type="project" value="UniProtKB-KW"/>
</dbReference>
<proteinExistence type="inferred from homology"/>
<keyword evidence="7" id="KW-1185">Reference proteome</keyword>
<evidence type="ECO:0000256" key="3">
    <source>
        <dbReference type="ARBA" id="ARBA00022777"/>
    </source>
</evidence>
<dbReference type="EMBL" id="AP019308">
    <property type="protein sequence ID" value="BBH23609.1"/>
    <property type="molecule type" value="Genomic_DNA"/>
</dbReference>
<dbReference type="PANTHER" id="PTHR43095">
    <property type="entry name" value="SUGAR KINASE"/>
    <property type="match status" value="1"/>
</dbReference>
<dbReference type="AlphaFoldDB" id="A0A3G9JKN7"/>
<reference evidence="6 7" key="1">
    <citation type="submission" date="2018-11" db="EMBL/GenBank/DDBJ databases">
        <title>Complete genome sequence of Paenibacillus baekrokdamisoli strain KCTC 33723.</title>
        <authorList>
            <person name="Kang S.W."/>
            <person name="Lee K.C."/>
            <person name="Kim K.K."/>
            <person name="Kim J.S."/>
            <person name="Kim D.S."/>
            <person name="Ko S.H."/>
            <person name="Yang S.H."/>
            <person name="Lee J.S."/>
        </authorList>
    </citation>
    <scope>NUCLEOTIDE SEQUENCE [LARGE SCALE GENOMIC DNA]</scope>
    <source>
        <strain evidence="6 7">KCTC 33723</strain>
    </source>
</reference>
<dbReference type="InterPro" id="IPR018485">
    <property type="entry name" value="FGGY_C"/>
</dbReference>
<protein>
    <submittedName>
        <fullName evidence="6">Carbohydrate kinase</fullName>
    </submittedName>
</protein>
<evidence type="ECO:0000313" key="7">
    <source>
        <dbReference type="Proteomes" id="UP000275368"/>
    </source>
</evidence>
<evidence type="ECO:0000259" key="5">
    <source>
        <dbReference type="Pfam" id="PF02782"/>
    </source>
</evidence>
<dbReference type="KEGG" id="pbk:Back11_49540"/>
<name>A0A3G9JKN7_9BACL</name>